<accession>A0A834CH44</accession>
<gene>
    <name evidence="7" type="ORF">FQA47_020423</name>
</gene>
<keyword evidence="5" id="KW-1015">Disulfide bond</keyword>
<keyword evidence="3" id="KW-0646">Protease inhibitor</keyword>
<evidence type="ECO:0000313" key="7">
    <source>
        <dbReference type="EMBL" id="KAF6726521.1"/>
    </source>
</evidence>
<dbReference type="InterPro" id="IPR051597">
    <property type="entry name" value="Bifunctional_prot_inhibitor"/>
</dbReference>
<evidence type="ECO:0000256" key="3">
    <source>
        <dbReference type="ARBA" id="ARBA00022690"/>
    </source>
</evidence>
<feature type="domain" description="Kazal-like" evidence="6">
    <location>
        <begin position="54"/>
        <end position="108"/>
    </location>
</feature>
<dbReference type="PROSITE" id="PS51465">
    <property type="entry name" value="KAZAL_2"/>
    <property type="match status" value="1"/>
</dbReference>
<dbReference type="Gene3D" id="3.30.60.30">
    <property type="match status" value="1"/>
</dbReference>
<dbReference type="EMBL" id="WKFB01000326">
    <property type="protein sequence ID" value="KAF6726521.1"/>
    <property type="molecule type" value="Genomic_DNA"/>
</dbReference>
<evidence type="ECO:0000256" key="1">
    <source>
        <dbReference type="ARBA" id="ARBA00004613"/>
    </source>
</evidence>
<dbReference type="InterPro" id="IPR036058">
    <property type="entry name" value="Kazal_dom_sf"/>
</dbReference>
<dbReference type="Pfam" id="PF00050">
    <property type="entry name" value="Kazal_1"/>
    <property type="match status" value="1"/>
</dbReference>
<name>A0A834CH44_ORYME</name>
<proteinExistence type="predicted"/>
<dbReference type="PANTHER" id="PTHR47729:SF1">
    <property type="entry name" value="OVOMUCOID-LIKE-RELATED"/>
    <property type="match status" value="1"/>
</dbReference>
<keyword evidence="2" id="KW-0964">Secreted</keyword>
<keyword evidence="4" id="KW-0722">Serine protease inhibitor</keyword>
<organism evidence="7 8">
    <name type="scientific">Oryzias melastigma</name>
    <name type="common">Marine medaka</name>
    <dbReference type="NCBI Taxonomy" id="30732"/>
    <lineage>
        <taxon>Eukaryota</taxon>
        <taxon>Metazoa</taxon>
        <taxon>Chordata</taxon>
        <taxon>Craniata</taxon>
        <taxon>Vertebrata</taxon>
        <taxon>Euteleostomi</taxon>
        <taxon>Actinopterygii</taxon>
        <taxon>Neopterygii</taxon>
        <taxon>Teleostei</taxon>
        <taxon>Neoteleostei</taxon>
        <taxon>Acanthomorphata</taxon>
        <taxon>Ovalentaria</taxon>
        <taxon>Atherinomorphae</taxon>
        <taxon>Beloniformes</taxon>
        <taxon>Adrianichthyidae</taxon>
        <taxon>Oryziinae</taxon>
        <taxon>Oryzias</taxon>
    </lineage>
</organism>
<evidence type="ECO:0000256" key="2">
    <source>
        <dbReference type="ARBA" id="ARBA00022525"/>
    </source>
</evidence>
<comment type="subcellular location">
    <subcellularLocation>
        <location evidence="1">Secreted</location>
    </subcellularLocation>
</comment>
<dbReference type="PANTHER" id="PTHR47729">
    <property type="entry name" value="SERINE PEPTIDASE INHIBITOR, KAZAL TYPE 2, TANDEM DUPLICATE 1-RELATED"/>
    <property type="match status" value="1"/>
</dbReference>
<dbReference type="AlphaFoldDB" id="A0A834CH44"/>
<dbReference type="SUPFAM" id="SSF100895">
    <property type="entry name" value="Kazal-type serine protease inhibitors"/>
    <property type="match status" value="1"/>
</dbReference>
<dbReference type="GO" id="GO:0005576">
    <property type="term" value="C:extracellular region"/>
    <property type="evidence" value="ECO:0007669"/>
    <property type="project" value="UniProtKB-SubCell"/>
</dbReference>
<evidence type="ECO:0000313" key="8">
    <source>
        <dbReference type="Proteomes" id="UP000646548"/>
    </source>
</evidence>
<dbReference type="SMART" id="SM00280">
    <property type="entry name" value="KAZAL"/>
    <property type="match status" value="1"/>
</dbReference>
<comment type="caution">
    <text evidence="7">The sequence shown here is derived from an EMBL/GenBank/DDBJ whole genome shotgun (WGS) entry which is preliminary data.</text>
</comment>
<evidence type="ECO:0000256" key="4">
    <source>
        <dbReference type="ARBA" id="ARBA00022900"/>
    </source>
</evidence>
<dbReference type="PRINTS" id="PR00290">
    <property type="entry name" value="KAZALINHBTR"/>
</dbReference>
<dbReference type="InterPro" id="IPR001239">
    <property type="entry name" value="Prot_inh_Kazal-m"/>
</dbReference>
<reference evidence="7" key="1">
    <citation type="journal article" name="BMC Genomics">
        <title>Long-read sequencing and de novo genome assembly of marine medaka (Oryzias melastigma).</title>
        <authorList>
            <person name="Liang P."/>
            <person name="Saqib H.S.A."/>
            <person name="Ni X."/>
            <person name="Shen Y."/>
        </authorList>
    </citation>
    <scope>NUCLEOTIDE SEQUENCE</scope>
    <source>
        <strain evidence="7">Bigg-433</strain>
    </source>
</reference>
<dbReference type="InterPro" id="IPR002350">
    <property type="entry name" value="Kazal_dom"/>
</dbReference>
<evidence type="ECO:0000256" key="5">
    <source>
        <dbReference type="ARBA" id="ARBA00023157"/>
    </source>
</evidence>
<dbReference type="PROSITE" id="PS00282">
    <property type="entry name" value="KAZAL_1"/>
    <property type="match status" value="1"/>
</dbReference>
<evidence type="ECO:0000259" key="6">
    <source>
        <dbReference type="PROSITE" id="PS51465"/>
    </source>
</evidence>
<protein>
    <submittedName>
        <fullName evidence="7">Putative pancreatic secretory proteinase inhibitor</fullName>
    </submittedName>
</protein>
<dbReference type="Proteomes" id="UP000646548">
    <property type="component" value="Unassembled WGS sequence"/>
</dbReference>
<dbReference type="GO" id="GO:0004867">
    <property type="term" value="F:serine-type endopeptidase inhibitor activity"/>
    <property type="evidence" value="ECO:0007669"/>
    <property type="project" value="UniProtKB-KW"/>
</dbReference>
<sequence length="108" mass="11694">MELSFSCLISFYSVFFSISSFSLPGSCSSVFMVDDPTSGSFIVSFSDAAGRPGLMRKPLCPQMEIAACPMNFAPVCGSDGNTYANECTLCVRSRKIKMEILIAKEESC</sequence>